<accession>A0A6A7AKM5</accession>
<proteinExistence type="predicted"/>
<feature type="region of interest" description="Disordered" evidence="1">
    <location>
        <begin position="1"/>
        <end position="106"/>
    </location>
</feature>
<sequence length="256" mass="28941">MPRQLPWANKSAGGRAQLKQPPKPKAGTRALSDSDDDFFDGTVLAGSSKGKGKAIRDVEDSGDDLPDLPAEPSTPRTKGRTKDALRNKRAQSSSPPPIQDHVQPEVEYMRTGASRFDLRDDEWMMVEDEFLETAKLFTRHLHIAEYQKLKERIEAKKAEQVQAVRPVIIDGKMSAEGMMKKKAEVQEKRQIKAIQDVFASQIDDDEEDAALDYEDEWVSKDKTTAERIPKRKAEREKERGSKKKSATLDDIPTFLF</sequence>
<evidence type="ECO:0000313" key="2">
    <source>
        <dbReference type="EMBL" id="KAF2833155.1"/>
    </source>
</evidence>
<organism evidence="2 3">
    <name type="scientific">Ophiobolus disseminans</name>
    <dbReference type="NCBI Taxonomy" id="1469910"/>
    <lineage>
        <taxon>Eukaryota</taxon>
        <taxon>Fungi</taxon>
        <taxon>Dikarya</taxon>
        <taxon>Ascomycota</taxon>
        <taxon>Pezizomycotina</taxon>
        <taxon>Dothideomycetes</taxon>
        <taxon>Pleosporomycetidae</taxon>
        <taxon>Pleosporales</taxon>
        <taxon>Pleosporineae</taxon>
        <taxon>Phaeosphaeriaceae</taxon>
        <taxon>Ophiobolus</taxon>
    </lineage>
</organism>
<dbReference type="Proteomes" id="UP000799424">
    <property type="component" value="Unassembled WGS sequence"/>
</dbReference>
<reference evidence="2" key="1">
    <citation type="journal article" date="2020" name="Stud. Mycol.">
        <title>101 Dothideomycetes genomes: a test case for predicting lifestyles and emergence of pathogens.</title>
        <authorList>
            <person name="Haridas S."/>
            <person name="Albert R."/>
            <person name="Binder M."/>
            <person name="Bloem J."/>
            <person name="Labutti K."/>
            <person name="Salamov A."/>
            <person name="Andreopoulos B."/>
            <person name="Baker S."/>
            <person name="Barry K."/>
            <person name="Bills G."/>
            <person name="Bluhm B."/>
            <person name="Cannon C."/>
            <person name="Castanera R."/>
            <person name="Culley D."/>
            <person name="Daum C."/>
            <person name="Ezra D."/>
            <person name="Gonzalez J."/>
            <person name="Henrissat B."/>
            <person name="Kuo A."/>
            <person name="Liang C."/>
            <person name="Lipzen A."/>
            <person name="Lutzoni F."/>
            <person name="Magnuson J."/>
            <person name="Mondo S."/>
            <person name="Nolan M."/>
            <person name="Ohm R."/>
            <person name="Pangilinan J."/>
            <person name="Park H.-J."/>
            <person name="Ramirez L."/>
            <person name="Alfaro M."/>
            <person name="Sun H."/>
            <person name="Tritt A."/>
            <person name="Yoshinaga Y."/>
            <person name="Zwiers L.-H."/>
            <person name="Turgeon B."/>
            <person name="Goodwin S."/>
            <person name="Spatafora J."/>
            <person name="Crous P."/>
            <person name="Grigoriev I."/>
        </authorList>
    </citation>
    <scope>NUCLEOTIDE SEQUENCE</scope>
    <source>
        <strain evidence="2">CBS 113818</strain>
    </source>
</reference>
<dbReference type="AlphaFoldDB" id="A0A6A7AKM5"/>
<evidence type="ECO:0000256" key="1">
    <source>
        <dbReference type="SAM" id="MobiDB-lite"/>
    </source>
</evidence>
<evidence type="ECO:0000313" key="3">
    <source>
        <dbReference type="Proteomes" id="UP000799424"/>
    </source>
</evidence>
<name>A0A6A7AKM5_9PLEO</name>
<keyword evidence="3" id="KW-1185">Reference proteome</keyword>
<feature type="region of interest" description="Disordered" evidence="1">
    <location>
        <begin position="222"/>
        <end position="256"/>
    </location>
</feature>
<feature type="compositionally biased region" description="Basic and acidic residues" evidence="1">
    <location>
        <begin position="222"/>
        <end position="239"/>
    </location>
</feature>
<gene>
    <name evidence="2" type="ORF">CC86DRAFT_278092</name>
</gene>
<protein>
    <submittedName>
        <fullName evidence="2">Uncharacterized protein</fullName>
    </submittedName>
</protein>
<dbReference type="EMBL" id="MU006216">
    <property type="protein sequence ID" value="KAF2833155.1"/>
    <property type="molecule type" value="Genomic_DNA"/>
</dbReference>
<dbReference type="OrthoDB" id="5374569at2759"/>